<evidence type="ECO:0000313" key="3">
    <source>
        <dbReference type="Proteomes" id="UP000232638"/>
    </source>
</evidence>
<feature type="transmembrane region" description="Helical" evidence="1">
    <location>
        <begin position="46"/>
        <end position="67"/>
    </location>
</feature>
<keyword evidence="1" id="KW-0472">Membrane</keyword>
<keyword evidence="1" id="KW-1133">Transmembrane helix</keyword>
<proteinExistence type="predicted"/>
<dbReference type="AlphaFoldDB" id="A0A2K8UC88"/>
<dbReference type="KEGG" id="tsy:THSYN_21210"/>
<protein>
    <recommendedName>
        <fullName evidence="4">TIGR03016 family PEP-CTERM system-associated outer membrane protein</fullName>
    </recommendedName>
</protein>
<organism evidence="2 3">
    <name type="scientific">Candidatus Thiodictyon syntrophicum</name>
    <dbReference type="NCBI Taxonomy" id="1166950"/>
    <lineage>
        <taxon>Bacteria</taxon>
        <taxon>Pseudomonadati</taxon>
        <taxon>Pseudomonadota</taxon>
        <taxon>Gammaproteobacteria</taxon>
        <taxon>Chromatiales</taxon>
        <taxon>Chromatiaceae</taxon>
        <taxon>Thiodictyon</taxon>
    </lineage>
</organism>
<keyword evidence="3" id="KW-1185">Reference proteome</keyword>
<reference evidence="2 3" key="1">
    <citation type="submission" date="2017-03" db="EMBL/GenBank/DDBJ databases">
        <title>Complete genome sequence of Candidatus 'Thiodictyon syntrophicum' sp. nov. strain Cad16T, a photolithoautotroph purple sulfur bacterium isolated from an alpine meromictic lake.</title>
        <authorList>
            <person name="Luedin S.M."/>
            <person name="Pothier J.F."/>
            <person name="Danza F."/>
            <person name="Storelli N."/>
            <person name="Wittwer M."/>
            <person name="Tonolla M."/>
        </authorList>
    </citation>
    <scope>NUCLEOTIDE SEQUENCE [LARGE SCALE GENOMIC DNA]</scope>
    <source>
        <strain evidence="2 3">Cad16T</strain>
    </source>
</reference>
<evidence type="ECO:0000313" key="2">
    <source>
        <dbReference type="EMBL" id="AUB83210.1"/>
    </source>
</evidence>
<evidence type="ECO:0000256" key="1">
    <source>
        <dbReference type="SAM" id="Phobius"/>
    </source>
</evidence>
<dbReference type="Proteomes" id="UP000232638">
    <property type="component" value="Chromosome"/>
</dbReference>
<keyword evidence="1" id="KW-0812">Transmembrane</keyword>
<dbReference type="InterPro" id="IPR017467">
    <property type="entry name" value="CHP03016_PEP-CTERM"/>
</dbReference>
<name>A0A2K8UC88_9GAMM</name>
<dbReference type="NCBIfam" id="TIGR03016">
    <property type="entry name" value="pepcterm_hypo_1"/>
    <property type="match status" value="1"/>
</dbReference>
<evidence type="ECO:0008006" key="4">
    <source>
        <dbReference type="Google" id="ProtNLM"/>
    </source>
</evidence>
<gene>
    <name evidence="2" type="ORF">THSYN_21210</name>
</gene>
<dbReference type="EMBL" id="CP020370">
    <property type="protein sequence ID" value="AUB83210.1"/>
    <property type="molecule type" value="Genomic_DNA"/>
</dbReference>
<accession>A0A2K8UC88</accession>
<dbReference type="SUPFAM" id="SSF56935">
    <property type="entry name" value="Porins"/>
    <property type="match status" value="1"/>
</dbReference>
<sequence>MGVSLSLARLRSWSAPSLAPPPRRRGAPVSLSGGTHWRRVGPRPRLLRWAFFALGIFAQGAVAAPLVTSVGLLSRLVFTDNLFLTNAGAVSGTAAQSPALSAGGQRRATNQGREFGTILQLLPNIAGGGGGSRSSYRFFYGPSAVFYGEGHSDLDRIFHVLQANASVTVIDGYFSLQLSANANQNLVDPNVGNAGFTALGNPDAFGQTASIQITPVFAFPVLRGNFATVQFAPGINYVFAAKTAGGTDNSGTTGSQSSLTITSGDYFSRMPWQIAASSNVFNVGNSSGSDYGTGSGSGTSTVSGTVTYPISDQWQIQGLIGYDWGNYDSLAQPDGLRWRVTPYWSPSRNTTIGLGYGYRFFGADYYANIQHRHRKTVVTASYEINVTNARTAILNSNAVNFQDPYGEPITNPLASQTLSGSIANPALTSGFFIQNQLLLGITSQFGRTSVSLNVNNWHWDYQATGNQVDQNQGTLTFSRTLSPRSSASLSLQYWTYNQSAGVGADFSQISVATGYTYQVSRRTQGSATYTFSQQDSATSSQNFGENQLWLTLNWSM</sequence>